<evidence type="ECO:0000313" key="2">
    <source>
        <dbReference type="Proteomes" id="UP000262257"/>
    </source>
</evidence>
<dbReference type="AlphaFoldDB" id="A0A2T1J4P2"/>
<evidence type="ECO:0000313" key="1">
    <source>
        <dbReference type="EMBL" id="HCM31501.1"/>
    </source>
</evidence>
<comment type="caution">
    <text evidence="1">The sequence shown here is derived from an EMBL/GenBank/DDBJ whole genome shotgun (WGS) entry which is preliminary data.</text>
</comment>
<reference evidence="1 2" key="1">
    <citation type="journal article" date="2018" name="Nat. Biotechnol.">
        <title>A standardized bacterial taxonomy based on genome phylogeny substantially revises the tree of life.</title>
        <authorList>
            <person name="Parks D.H."/>
            <person name="Chuvochina M."/>
            <person name="Waite D.W."/>
            <person name="Rinke C."/>
            <person name="Skarshewski A."/>
            <person name="Chaumeil P.A."/>
            <person name="Hugenholtz P."/>
        </authorList>
    </citation>
    <scope>NUCLEOTIDE SEQUENCE [LARGE SCALE GENOMIC DNA]</scope>
    <source>
        <strain evidence="1">UBA10045</strain>
    </source>
</reference>
<dbReference type="EMBL" id="DPXL01000100">
    <property type="protein sequence ID" value="HCM31501.1"/>
    <property type="molecule type" value="Genomic_DNA"/>
</dbReference>
<accession>A0A2T1J4P2</accession>
<sequence>MQLTPEEREYAKISKHALKDLFQVLFGTKYIDQYFAMLMVGLSIALATLIPHHGLFATSQSPGMTNYHRWLYDIFVVVSSSIGFVFYFWLKRQKSNIKVGQKWRAYIKANSDFKMYRYRIAQLKGKEPFMHTPFKEYCFILLFLALFILMYSLLTPFENGRRGNFWIQTWWPINAFIIGVLYSGLFWIYFRLFAIKAIMNQYALLIRQERANNKHNKAIEKCQ</sequence>
<dbReference type="RefSeq" id="WP_106438603.1">
    <property type="nucleotide sequence ID" value="NZ_JAHPVP010000015.1"/>
</dbReference>
<proteinExistence type="predicted"/>
<protein>
    <submittedName>
        <fullName evidence="1">Uncharacterized protein</fullName>
    </submittedName>
</protein>
<gene>
    <name evidence="1" type="ORF">DIC32_08100</name>
</gene>
<name>A0A2T1J4P2_ACIRA</name>
<dbReference type="STRING" id="40216.GCA_001917365_00502"/>
<organism evidence="1 2">
    <name type="scientific">Acinetobacter radioresistens</name>
    <dbReference type="NCBI Taxonomy" id="40216"/>
    <lineage>
        <taxon>Bacteria</taxon>
        <taxon>Pseudomonadati</taxon>
        <taxon>Pseudomonadota</taxon>
        <taxon>Gammaproteobacteria</taxon>
        <taxon>Moraxellales</taxon>
        <taxon>Moraxellaceae</taxon>
        <taxon>Acinetobacter</taxon>
    </lineage>
</organism>
<dbReference type="Proteomes" id="UP000262257">
    <property type="component" value="Unassembled WGS sequence"/>
</dbReference>